<dbReference type="AlphaFoldDB" id="Q2G7W6"/>
<organism evidence="2 3">
    <name type="scientific">Novosphingobium aromaticivorans (strain ATCC 700278 / DSM 12444 / CCUG 56034 / CIP 105152 / NBRC 16084 / F199)</name>
    <dbReference type="NCBI Taxonomy" id="279238"/>
    <lineage>
        <taxon>Bacteria</taxon>
        <taxon>Pseudomonadati</taxon>
        <taxon>Pseudomonadota</taxon>
        <taxon>Alphaproteobacteria</taxon>
        <taxon>Sphingomonadales</taxon>
        <taxon>Sphingomonadaceae</taxon>
        <taxon>Novosphingobium</taxon>
    </lineage>
</organism>
<accession>Q2G7W6</accession>
<feature type="compositionally biased region" description="Pro residues" evidence="1">
    <location>
        <begin position="43"/>
        <end position="61"/>
    </location>
</feature>
<feature type="region of interest" description="Disordered" evidence="1">
    <location>
        <begin position="1"/>
        <end position="87"/>
    </location>
</feature>
<proteinExistence type="predicted"/>
<dbReference type="Proteomes" id="UP000009134">
    <property type="component" value="Chromosome"/>
</dbReference>
<dbReference type="KEGG" id="nar:Saro_1617"/>
<protein>
    <submittedName>
        <fullName evidence="2">Uncharacterized protein</fullName>
    </submittedName>
</protein>
<feature type="compositionally biased region" description="Low complexity" evidence="1">
    <location>
        <begin position="1"/>
        <end position="13"/>
    </location>
</feature>
<evidence type="ECO:0000313" key="3">
    <source>
        <dbReference type="Proteomes" id="UP000009134"/>
    </source>
</evidence>
<dbReference type="HOGENOM" id="CLU_2480271_0_0_5"/>
<keyword evidence="3" id="KW-1185">Reference proteome</keyword>
<sequence length="87" mass="9656">MRGRGAVLPAPRLRLPDRAARPMRKTCTMATRPEPGPNRIEPQSPPEIVPDDPFFPGPAPLEAPDVEPDTVEPSPQPDEWPENWPES</sequence>
<name>Q2G7W6_NOVAD</name>
<evidence type="ECO:0000256" key="1">
    <source>
        <dbReference type="SAM" id="MobiDB-lite"/>
    </source>
</evidence>
<dbReference type="EMBL" id="CP000248">
    <property type="protein sequence ID" value="ABD26057.1"/>
    <property type="molecule type" value="Genomic_DNA"/>
</dbReference>
<reference evidence="3" key="1">
    <citation type="submission" date="2006-01" db="EMBL/GenBank/DDBJ databases">
        <title>Complete sequence of Novosphingobium aromaticivorans DSM 12444.</title>
        <authorList>
            <consortium name="US DOE Joint Genome Institute"/>
            <person name="Copeland A."/>
            <person name="Lucas S."/>
            <person name="Lapidus A."/>
            <person name="Barry K."/>
            <person name="Detter J.C."/>
            <person name="Glavina T."/>
            <person name="Hammon N."/>
            <person name="Israni S."/>
            <person name="Pitluck S."/>
            <person name="Chain P."/>
            <person name="Malfatti S."/>
            <person name="Shin M."/>
            <person name="Vergez L."/>
            <person name="Schmutz J."/>
            <person name="Larimer F."/>
            <person name="Land M."/>
            <person name="Kyrpides N."/>
            <person name="Ivanova N."/>
            <person name="Fredrickson J."/>
            <person name="Balkwill D."/>
            <person name="Romine M.F."/>
            <person name="Richardson P."/>
        </authorList>
    </citation>
    <scope>NUCLEOTIDE SEQUENCE [LARGE SCALE GENOMIC DNA]</scope>
    <source>
        <strain evidence="3">ATCC 700278 / DSM 12444 / CCUG 56034 / CIP 105152 / NBRC 16084 / F199</strain>
    </source>
</reference>
<gene>
    <name evidence="2" type="ordered locus">Saro_1617</name>
</gene>
<evidence type="ECO:0000313" key="2">
    <source>
        <dbReference type="EMBL" id="ABD26057.1"/>
    </source>
</evidence>